<protein>
    <submittedName>
        <fullName evidence="2">(rape) hypothetical protein</fullName>
    </submittedName>
</protein>
<evidence type="ECO:0000256" key="1">
    <source>
        <dbReference type="SAM" id="MobiDB-lite"/>
    </source>
</evidence>
<dbReference type="Proteomes" id="UP001295469">
    <property type="component" value="Chromosome C01"/>
</dbReference>
<proteinExistence type="predicted"/>
<feature type="compositionally biased region" description="Polar residues" evidence="1">
    <location>
        <begin position="1"/>
        <end position="18"/>
    </location>
</feature>
<evidence type="ECO:0000313" key="2">
    <source>
        <dbReference type="EMBL" id="CAF2069487.1"/>
    </source>
</evidence>
<feature type="region of interest" description="Disordered" evidence="1">
    <location>
        <begin position="66"/>
        <end position="85"/>
    </location>
</feature>
<dbReference type="EMBL" id="HG994365">
    <property type="protein sequence ID" value="CAF2069487.1"/>
    <property type="molecule type" value="Genomic_DNA"/>
</dbReference>
<feature type="compositionally biased region" description="Basic and acidic residues" evidence="1">
    <location>
        <begin position="32"/>
        <end position="50"/>
    </location>
</feature>
<dbReference type="AlphaFoldDB" id="A0A816RDM3"/>
<name>A0A816RDM3_BRANA</name>
<gene>
    <name evidence="2" type="ORF">DARMORV10_C01P11690.1</name>
</gene>
<sequence length="137" mass="16061">SPKAQSPYQKNQTQGSNQNKKDPPKQPAPTRATEKIRRPTTTRPKETTCRESFHLITAFEKQRQITEPTVYRNPPYHTGITPEPRTSTVFIELEDHRTLPGNLTPTTEEHLQRMYRRFWGIRQLQRTCQSFGERQSI</sequence>
<accession>A0A816RDM3</accession>
<feature type="non-terminal residue" evidence="2">
    <location>
        <position position="1"/>
    </location>
</feature>
<organism evidence="2">
    <name type="scientific">Brassica napus</name>
    <name type="common">Rape</name>
    <dbReference type="NCBI Taxonomy" id="3708"/>
    <lineage>
        <taxon>Eukaryota</taxon>
        <taxon>Viridiplantae</taxon>
        <taxon>Streptophyta</taxon>
        <taxon>Embryophyta</taxon>
        <taxon>Tracheophyta</taxon>
        <taxon>Spermatophyta</taxon>
        <taxon>Magnoliopsida</taxon>
        <taxon>eudicotyledons</taxon>
        <taxon>Gunneridae</taxon>
        <taxon>Pentapetalae</taxon>
        <taxon>rosids</taxon>
        <taxon>malvids</taxon>
        <taxon>Brassicales</taxon>
        <taxon>Brassicaceae</taxon>
        <taxon>Brassiceae</taxon>
        <taxon>Brassica</taxon>
    </lineage>
</organism>
<feature type="region of interest" description="Disordered" evidence="1">
    <location>
        <begin position="1"/>
        <end position="50"/>
    </location>
</feature>
<reference evidence="2" key="1">
    <citation type="submission" date="2021-01" db="EMBL/GenBank/DDBJ databases">
        <authorList>
            <consortium name="Genoscope - CEA"/>
            <person name="William W."/>
        </authorList>
    </citation>
    <scope>NUCLEOTIDE SEQUENCE</scope>
</reference>